<evidence type="ECO:0000259" key="2">
    <source>
        <dbReference type="Pfam" id="PF07331"/>
    </source>
</evidence>
<protein>
    <submittedName>
        <fullName evidence="3">Tripartite tricarboxylate transporter TctB family protein</fullName>
    </submittedName>
</protein>
<gene>
    <name evidence="3" type="ORF">QYF49_04110</name>
</gene>
<keyword evidence="4" id="KW-1185">Reference proteome</keyword>
<dbReference type="RefSeq" id="WP_290398341.1">
    <property type="nucleotide sequence ID" value="NZ_JAUHLN010000001.1"/>
</dbReference>
<feature type="domain" description="DUF1468" evidence="2">
    <location>
        <begin position="9"/>
        <end position="144"/>
    </location>
</feature>
<comment type="caution">
    <text evidence="3">The sequence shown here is derived from an EMBL/GenBank/DDBJ whole genome shotgun (WGS) entry which is preliminary data.</text>
</comment>
<keyword evidence="1" id="KW-1133">Transmembrane helix</keyword>
<accession>A0ABT8E2T1</accession>
<evidence type="ECO:0000313" key="4">
    <source>
        <dbReference type="Proteomes" id="UP001168694"/>
    </source>
</evidence>
<dbReference type="Pfam" id="PF07331">
    <property type="entry name" value="TctB"/>
    <property type="match status" value="1"/>
</dbReference>
<feature type="transmembrane region" description="Helical" evidence="1">
    <location>
        <begin position="117"/>
        <end position="135"/>
    </location>
</feature>
<organism evidence="3 4">
    <name type="scientific">Fictibacillus terranigra</name>
    <dbReference type="NCBI Taxonomy" id="3058424"/>
    <lineage>
        <taxon>Bacteria</taxon>
        <taxon>Bacillati</taxon>
        <taxon>Bacillota</taxon>
        <taxon>Bacilli</taxon>
        <taxon>Bacillales</taxon>
        <taxon>Fictibacillaceae</taxon>
        <taxon>Fictibacillus</taxon>
    </lineage>
</organism>
<reference evidence="3" key="1">
    <citation type="submission" date="2023-06" db="EMBL/GenBank/DDBJ databases">
        <title>Draft Genome Sequences of Representative Paenibacillus Polymyxa, Bacillus cereus, Fictibacillus sp., and Brevibacillus agri Strains Isolated from Amazonian Dark Earth.</title>
        <authorList>
            <person name="Pellegrinetti T.A."/>
            <person name="Cunha I.C.M."/>
            <person name="Chaves M.G."/>
            <person name="Freitas A.S."/>
            <person name="Silva A.V.R."/>
            <person name="Tsai S.M."/>
            <person name="Mendes L.W."/>
        </authorList>
    </citation>
    <scope>NUCLEOTIDE SEQUENCE</scope>
    <source>
        <strain evidence="3">CENA-BCM004</strain>
    </source>
</reference>
<dbReference type="InterPro" id="IPR009936">
    <property type="entry name" value="DUF1468"/>
</dbReference>
<evidence type="ECO:0000313" key="3">
    <source>
        <dbReference type="EMBL" id="MDN4072214.1"/>
    </source>
</evidence>
<evidence type="ECO:0000256" key="1">
    <source>
        <dbReference type="SAM" id="Phobius"/>
    </source>
</evidence>
<dbReference type="Proteomes" id="UP001168694">
    <property type="component" value="Unassembled WGS sequence"/>
</dbReference>
<feature type="transmembrane region" description="Helical" evidence="1">
    <location>
        <begin position="78"/>
        <end position="105"/>
    </location>
</feature>
<name>A0ABT8E2T1_9BACL</name>
<keyword evidence="1" id="KW-0472">Membrane</keyword>
<dbReference type="EMBL" id="JAUHLN010000001">
    <property type="protein sequence ID" value="MDN4072214.1"/>
    <property type="molecule type" value="Genomic_DNA"/>
</dbReference>
<feature type="transmembrane region" description="Helical" evidence="1">
    <location>
        <begin position="40"/>
        <end position="58"/>
    </location>
</feature>
<keyword evidence="1" id="KW-0812">Transmembrane</keyword>
<sequence length="151" mass="16738">MSKTFDRYASLLFFVLGAAFMIESQRISHSSYGSNVGPNVFPFLLGLILGLLSIKLFIETLKYEAHNKGKEKLDYKSFVIILAASVLYAFLLEPLGYVLSTFLFLAVGFQTMERGRIVKTLIISALFSAGVYILFAEILKGTLPGLPVWLG</sequence>
<proteinExistence type="predicted"/>